<dbReference type="SUPFAM" id="SSF55248">
    <property type="entry name" value="PCD-like"/>
    <property type="match status" value="1"/>
</dbReference>
<evidence type="ECO:0000313" key="7">
    <source>
        <dbReference type="Proteomes" id="UP000019375"/>
    </source>
</evidence>
<dbReference type="Proteomes" id="UP000019375">
    <property type="component" value="Unassembled WGS sequence"/>
</dbReference>
<dbReference type="PANTHER" id="PTHR12599">
    <property type="entry name" value="PTERIN-4-ALPHA-CARBINOLAMINE DEHYDRATASE"/>
    <property type="match status" value="1"/>
</dbReference>
<sequence>MYNKIVRINPIAVQGTNLVEKLVALPRWKILDNVLVREVQFNDYETTWAFLTQISMRSHLWGHHPTITTSYNYVRLQLSTHDLEDKISDIDLKLALRFEKYIESYTQKE</sequence>
<dbReference type="Gene3D" id="3.30.1360.20">
    <property type="entry name" value="Transcriptional coactivator/pterin dehydratase"/>
    <property type="match status" value="1"/>
</dbReference>
<protein>
    <recommendedName>
        <fullName evidence="3">4a-hydroxytetrahydrobiopterin dehydratase</fullName>
        <ecNumber evidence="3">4.2.1.96</ecNumber>
    </recommendedName>
    <alternativeName>
        <fullName evidence="5">4-alpha-hydroxy-tetrahydropterin dehydratase</fullName>
    </alternativeName>
</protein>
<dbReference type="InterPro" id="IPR036428">
    <property type="entry name" value="PCD_sf"/>
</dbReference>
<dbReference type="EMBL" id="HG316459">
    <property type="protein sequence ID" value="CDF90090.1"/>
    <property type="molecule type" value="Genomic_DNA"/>
</dbReference>
<dbReference type="Pfam" id="PF01329">
    <property type="entry name" value="Pterin_4a"/>
    <property type="match status" value="1"/>
</dbReference>
<evidence type="ECO:0000256" key="3">
    <source>
        <dbReference type="ARBA" id="ARBA00013252"/>
    </source>
</evidence>
<gene>
    <name evidence="6" type="ORF">BN860_00320g</name>
</gene>
<dbReference type="GO" id="GO:0006729">
    <property type="term" value="P:tetrahydrobiopterin biosynthetic process"/>
    <property type="evidence" value="ECO:0007669"/>
    <property type="project" value="InterPro"/>
</dbReference>
<evidence type="ECO:0000256" key="4">
    <source>
        <dbReference type="ARBA" id="ARBA00023239"/>
    </source>
</evidence>
<comment type="similarity">
    <text evidence="2">Belongs to the pterin-4-alpha-carbinolamine dehydratase family.</text>
</comment>
<evidence type="ECO:0000256" key="2">
    <source>
        <dbReference type="ARBA" id="ARBA00006472"/>
    </source>
</evidence>
<reference evidence="7" key="1">
    <citation type="journal article" date="2013" name="Genome Announc.">
        <title>Genome sequence of the food spoilage yeast Zygosaccharomyces bailii CLIB 213(T).</title>
        <authorList>
            <person name="Galeote V."/>
            <person name="Bigey F."/>
            <person name="Devillers H."/>
            <person name="Neuveglise C."/>
            <person name="Dequin S."/>
        </authorList>
    </citation>
    <scope>NUCLEOTIDE SEQUENCE [LARGE SCALE GENOMIC DNA]</scope>
    <source>
        <strain evidence="7">CLIB 213 / ATCC 58445 / CBS 680 / CCRC 21525 / NBRC 1098 / NCYC 1416 / NRRL Y-2227</strain>
    </source>
</reference>
<accession>A0A8J2T8H9</accession>
<name>A0A8J2T8H9_ZYGB2</name>
<keyword evidence="4" id="KW-0456">Lyase</keyword>
<dbReference type="EC" id="4.2.1.96" evidence="3"/>
<dbReference type="CDD" id="cd00488">
    <property type="entry name" value="PCD_DCoH"/>
    <property type="match status" value="1"/>
</dbReference>
<organism evidence="6 7">
    <name type="scientific">Zygosaccharomyces bailii (strain CLIB 213 / ATCC 58445 / CBS 680 / BCRC 21525 / NBRC 1098 / NCYC 1416 / NRRL Y-2227)</name>
    <dbReference type="NCBI Taxonomy" id="1333698"/>
    <lineage>
        <taxon>Eukaryota</taxon>
        <taxon>Fungi</taxon>
        <taxon>Dikarya</taxon>
        <taxon>Ascomycota</taxon>
        <taxon>Saccharomycotina</taxon>
        <taxon>Saccharomycetes</taxon>
        <taxon>Saccharomycetales</taxon>
        <taxon>Saccharomycetaceae</taxon>
        <taxon>Zygosaccharomyces</taxon>
    </lineage>
</organism>
<proteinExistence type="inferred from homology"/>
<evidence type="ECO:0000256" key="1">
    <source>
        <dbReference type="ARBA" id="ARBA00001554"/>
    </source>
</evidence>
<dbReference type="InterPro" id="IPR001533">
    <property type="entry name" value="Pterin_deHydtase"/>
</dbReference>
<comment type="catalytic activity">
    <reaction evidence="1">
        <text>(4aS,6R)-4a-hydroxy-L-erythro-5,6,7,8-tetrahydrobiopterin = (6R)-L-erythro-6,7-dihydrobiopterin + H2O</text>
        <dbReference type="Rhea" id="RHEA:11920"/>
        <dbReference type="ChEBI" id="CHEBI:15377"/>
        <dbReference type="ChEBI" id="CHEBI:15642"/>
        <dbReference type="ChEBI" id="CHEBI:43120"/>
        <dbReference type="EC" id="4.2.1.96"/>
    </reaction>
</comment>
<keyword evidence="7" id="KW-1185">Reference proteome</keyword>
<dbReference type="OrthoDB" id="277398at2759"/>
<dbReference type="PANTHER" id="PTHR12599:SF0">
    <property type="entry name" value="PTERIN-4-ALPHA-CARBINOLAMINE DEHYDRATASE"/>
    <property type="match status" value="1"/>
</dbReference>
<dbReference type="AlphaFoldDB" id="A0A8J2T8H9"/>
<evidence type="ECO:0000313" key="6">
    <source>
        <dbReference type="EMBL" id="CDF90090.1"/>
    </source>
</evidence>
<evidence type="ECO:0000256" key="5">
    <source>
        <dbReference type="ARBA" id="ARBA00030497"/>
    </source>
</evidence>
<dbReference type="GO" id="GO:0008124">
    <property type="term" value="F:4-alpha-hydroxytetrahydrobiopterin dehydratase activity"/>
    <property type="evidence" value="ECO:0007669"/>
    <property type="project" value="UniProtKB-EC"/>
</dbReference>